<proteinExistence type="predicted"/>
<feature type="region of interest" description="Disordered" evidence="1">
    <location>
        <begin position="1"/>
        <end position="33"/>
    </location>
</feature>
<dbReference type="EMBL" id="FNUC01000004">
    <property type="protein sequence ID" value="SEF18859.1"/>
    <property type="molecule type" value="Genomic_DNA"/>
</dbReference>
<gene>
    <name evidence="2" type="ORF">SAMN04488561_6930</name>
</gene>
<evidence type="ECO:0000313" key="3">
    <source>
        <dbReference type="Proteomes" id="UP000181980"/>
    </source>
</evidence>
<evidence type="ECO:0000313" key="2">
    <source>
        <dbReference type="EMBL" id="SEF18859.1"/>
    </source>
</evidence>
<protein>
    <submittedName>
        <fullName evidence="2">Uncharacterized protein</fullName>
    </submittedName>
</protein>
<evidence type="ECO:0000256" key="1">
    <source>
        <dbReference type="SAM" id="MobiDB-lite"/>
    </source>
</evidence>
<dbReference type="Proteomes" id="UP000181980">
    <property type="component" value="Unassembled WGS sequence"/>
</dbReference>
<name>A0A1H5PYT1_9ACTN</name>
<reference evidence="3" key="1">
    <citation type="submission" date="2016-10" db="EMBL/GenBank/DDBJ databases">
        <authorList>
            <person name="Varghese N."/>
            <person name="Submissions S."/>
        </authorList>
    </citation>
    <scope>NUCLEOTIDE SEQUENCE [LARGE SCALE GENOMIC DNA]</scope>
    <source>
        <strain evidence="3">DSM 45237</strain>
    </source>
</reference>
<accession>A0A1H5PYT1</accession>
<keyword evidence="3" id="KW-1185">Reference proteome</keyword>
<dbReference type="STRING" id="561176.SAMN04488561_6930"/>
<sequence>MTVTRIQPGAGVATPESTEPRRSPGRAAPSCRE</sequence>
<organism evidence="2 3">
    <name type="scientific">Jiangella alba</name>
    <dbReference type="NCBI Taxonomy" id="561176"/>
    <lineage>
        <taxon>Bacteria</taxon>
        <taxon>Bacillati</taxon>
        <taxon>Actinomycetota</taxon>
        <taxon>Actinomycetes</taxon>
        <taxon>Jiangellales</taxon>
        <taxon>Jiangellaceae</taxon>
        <taxon>Jiangella</taxon>
    </lineage>
</organism>
<dbReference type="AlphaFoldDB" id="A0A1H5PYT1"/>